<proteinExistence type="predicted"/>
<sequence length="75" mass="8147">MERAQSSEADVSSRAKVMDEGSACSGVRKPWERQRHTHMLSVCDGCTVVFPFDSGGSAMVQWGWYATLMMAGCAA</sequence>
<organism evidence="1 2">
    <name type="scientific">Chlamydomonas schloesseri</name>
    <dbReference type="NCBI Taxonomy" id="2026947"/>
    <lineage>
        <taxon>Eukaryota</taxon>
        <taxon>Viridiplantae</taxon>
        <taxon>Chlorophyta</taxon>
        <taxon>core chlorophytes</taxon>
        <taxon>Chlorophyceae</taxon>
        <taxon>CS clade</taxon>
        <taxon>Chlamydomonadales</taxon>
        <taxon>Chlamydomonadaceae</taxon>
        <taxon>Chlamydomonas</taxon>
    </lineage>
</organism>
<name>A0A835WST6_9CHLO</name>
<dbReference type="EMBL" id="JAEHOD010000003">
    <property type="protein sequence ID" value="KAG2453312.1"/>
    <property type="molecule type" value="Genomic_DNA"/>
</dbReference>
<dbReference type="AlphaFoldDB" id="A0A835WST6"/>
<reference evidence="1" key="1">
    <citation type="journal article" date="2020" name="bioRxiv">
        <title>Comparative genomics of Chlamydomonas.</title>
        <authorList>
            <person name="Craig R.J."/>
            <person name="Hasan A.R."/>
            <person name="Ness R.W."/>
            <person name="Keightley P.D."/>
        </authorList>
    </citation>
    <scope>NUCLEOTIDE SEQUENCE</scope>
    <source>
        <strain evidence="1">CCAP 11/173</strain>
    </source>
</reference>
<protein>
    <submittedName>
        <fullName evidence="1">Uncharacterized protein</fullName>
    </submittedName>
</protein>
<accession>A0A835WST6</accession>
<evidence type="ECO:0000313" key="1">
    <source>
        <dbReference type="EMBL" id="KAG2453312.1"/>
    </source>
</evidence>
<keyword evidence="2" id="KW-1185">Reference proteome</keyword>
<dbReference type="Proteomes" id="UP000613740">
    <property type="component" value="Unassembled WGS sequence"/>
</dbReference>
<gene>
    <name evidence="1" type="ORF">HYH02_001536</name>
</gene>
<comment type="caution">
    <text evidence="1">The sequence shown here is derived from an EMBL/GenBank/DDBJ whole genome shotgun (WGS) entry which is preliminary data.</text>
</comment>
<dbReference type="OrthoDB" id="377733at2759"/>
<evidence type="ECO:0000313" key="2">
    <source>
        <dbReference type="Proteomes" id="UP000613740"/>
    </source>
</evidence>